<gene>
    <name evidence="1" type="ORF">STH12_04250</name>
</gene>
<evidence type="ECO:0000313" key="2">
    <source>
        <dbReference type="Proteomes" id="UP000278437"/>
    </source>
</evidence>
<dbReference type="Proteomes" id="UP000278437">
    <property type="component" value="Plasmid pSTH1"/>
</dbReference>
<proteinExistence type="predicted"/>
<keyword evidence="1" id="KW-0614">Plasmid</keyword>
<evidence type="ECO:0000313" key="1">
    <source>
        <dbReference type="EMBL" id="AZQ13276.1"/>
    </source>
</evidence>
<reference evidence="1 2" key="1">
    <citation type="submission" date="2017-03" db="EMBL/GenBank/DDBJ databases">
        <title>Full genome sequence of a non-lethal Shewanella isolate that potentiates virulence of Vibio parahaemolyticus causing acute hepatopancreatic necrosis disease (AHPND) in shrimp.</title>
        <authorList>
            <person name="Prachumwat A."/>
            <person name="Sritunyalucksana K."/>
        </authorList>
    </citation>
    <scope>NUCLEOTIDE SEQUENCE [LARGE SCALE GENOMIC DNA]</scope>
    <source>
        <strain evidence="1 2">TH2012</strain>
        <plasmid evidence="2">psth1</plasmid>
    </source>
</reference>
<accession>A0ABN5U1W5</accession>
<protein>
    <submittedName>
        <fullName evidence="1">Uncharacterized protein</fullName>
    </submittedName>
</protein>
<name>A0ABN5U1W5_9GAMM</name>
<organism evidence="1 2">
    <name type="scientific">Shewanella khirikhana</name>
    <dbReference type="NCBI Taxonomy" id="1965282"/>
    <lineage>
        <taxon>Bacteria</taxon>
        <taxon>Pseudomonadati</taxon>
        <taxon>Pseudomonadota</taxon>
        <taxon>Gammaproteobacteria</taxon>
        <taxon>Alteromonadales</taxon>
        <taxon>Shewanellaceae</taxon>
        <taxon>Shewanella</taxon>
    </lineage>
</organism>
<geneLocation type="plasmid" evidence="2">
    <name>psth1</name>
</geneLocation>
<dbReference type="EMBL" id="CP020374">
    <property type="protein sequence ID" value="AZQ13276.1"/>
    <property type="molecule type" value="Genomic_DNA"/>
</dbReference>
<sequence length="57" mass="6271">MPLSWFNIWHIGGLFYASPAGETMPPNAVHEMQIRAEDAQAALAHFQSWCATGPTLT</sequence>
<keyword evidence="2" id="KW-1185">Reference proteome</keyword>